<evidence type="ECO:0000313" key="10">
    <source>
        <dbReference type="EMBL" id="PVY38339.1"/>
    </source>
</evidence>
<gene>
    <name evidence="10" type="ORF">C8E01_11739</name>
</gene>
<feature type="transmembrane region" description="Helical" evidence="8">
    <location>
        <begin position="223"/>
        <end position="240"/>
    </location>
</feature>
<dbReference type="PANTHER" id="PTHR43357:SF3">
    <property type="entry name" value="FE(3+)-TRANSPORT SYSTEM PERMEASE PROTEIN FBPB 2"/>
    <property type="match status" value="1"/>
</dbReference>
<dbReference type="PANTHER" id="PTHR43357">
    <property type="entry name" value="INNER MEMBRANE ABC TRANSPORTER PERMEASE PROTEIN YDCV"/>
    <property type="match status" value="1"/>
</dbReference>
<feature type="transmembrane region" description="Helical" evidence="8">
    <location>
        <begin position="482"/>
        <end position="508"/>
    </location>
</feature>
<feature type="transmembrane region" description="Helical" evidence="8">
    <location>
        <begin position="350"/>
        <end position="370"/>
    </location>
</feature>
<feature type="domain" description="ABC transmembrane type-1" evidence="9">
    <location>
        <begin position="52"/>
        <end position="243"/>
    </location>
</feature>
<evidence type="ECO:0000256" key="2">
    <source>
        <dbReference type="ARBA" id="ARBA00022448"/>
    </source>
</evidence>
<dbReference type="Pfam" id="PF00528">
    <property type="entry name" value="BPD_transp_1"/>
    <property type="match status" value="2"/>
</dbReference>
<accession>A0A2U1API2</accession>
<reference evidence="10 11" key="1">
    <citation type="submission" date="2018-04" db="EMBL/GenBank/DDBJ databases">
        <title>Genomic Encyclopedia of Type Strains, Phase IV (KMG-IV): sequencing the most valuable type-strain genomes for metagenomic binning, comparative biology and taxonomic classification.</title>
        <authorList>
            <person name="Goeker M."/>
        </authorList>
    </citation>
    <scope>NUCLEOTIDE SEQUENCE [LARGE SCALE GENOMIC DNA]</scope>
    <source>
        <strain evidence="10 11">DSM 100231</strain>
    </source>
</reference>
<evidence type="ECO:0000256" key="1">
    <source>
        <dbReference type="ARBA" id="ARBA00004429"/>
    </source>
</evidence>
<feature type="transmembrane region" description="Helical" evidence="8">
    <location>
        <begin position="272"/>
        <end position="297"/>
    </location>
</feature>
<evidence type="ECO:0000256" key="5">
    <source>
        <dbReference type="ARBA" id="ARBA00022692"/>
    </source>
</evidence>
<dbReference type="AlphaFoldDB" id="A0A2U1API2"/>
<name>A0A2U1API2_9BACT</name>
<evidence type="ECO:0000256" key="6">
    <source>
        <dbReference type="ARBA" id="ARBA00022989"/>
    </source>
</evidence>
<dbReference type="Proteomes" id="UP000245466">
    <property type="component" value="Unassembled WGS sequence"/>
</dbReference>
<feature type="transmembrane region" description="Helical" evidence="8">
    <location>
        <begin position="317"/>
        <end position="338"/>
    </location>
</feature>
<dbReference type="InterPro" id="IPR000515">
    <property type="entry name" value="MetI-like"/>
</dbReference>
<keyword evidence="5 8" id="KW-0812">Transmembrane</keyword>
<dbReference type="SUPFAM" id="SSF161098">
    <property type="entry name" value="MetI-like"/>
    <property type="match status" value="2"/>
</dbReference>
<evidence type="ECO:0000313" key="11">
    <source>
        <dbReference type="Proteomes" id="UP000245466"/>
    </source>
</evidence>
<evidence type="ECO:0000259" key="9">
    <source>
        <dbReference type="PROSITE" id="PS50928"/>
    </source>
</evidence>
<evidence type="ECO:0000256" key="3">
    <source>
        <dbReference type="ARBA" id="ARBA00022475"/>
    </source>
</evidence>
<keyword evidence="6 8" id="KW-1133">Transmembrane helix</keyword>
<keyword evidence="2 8" id="KW-0813">Transport</keyword>
<comment type="caution">
    <text evidence="10">The sequence shown here is derived from an EMBL/GenBank/DDBJ whole genome shotgun (WGS) entry which is preliminary data.</text>
</comment>
<keyword evidence="4" id="KW-0997">Cell inner membrane</keyword>
<dbReference type="EMBL" id="QEKI01000017">
    <property type="protein sequence ID" value="PVY38339.1"/>
    <property type="molecule type" value="Genomic_DNA"/>
</dbReference>
<dbReference type="RefSeq" id="WP_116544957.1">
    <property type="nucleotide sequence ID" value="NZ_QEKI01000017.1"/>
</dbReference>
<comment type="subcellular location">
    <subcellularLocation>
        <location evidence="1">Cell inner membrane</location>
        <topology evidence="1">Multi-pass membrane protein</topology>
    </subcellularLocation>
    <subcellularLocation>
        <location evidence="8">Cell membrane</location>
        <topology evidence="8">Multi-pass membrane protein</topology>
    </subcellularLocation>
</comment>
<feature type="transmembrane region" description="Helical" evidence="8">
    <location>
        <begin position="376"/>
        <end position="396"/>
    </location>
</feature>
<dbReference type="CDD" id="cd06261">
    <property type="entry name" value="TM_PBP2"/>
    <property type="match status" value="2"/>
</dbReference>
<feature type="transmembrane region" description="Helical" evidence="8">
    <location>
        <begin position="52"/>
        <end position="75"/>
    </location>
</feature>
<organism evidence="10 11">
    <name type="scientific">Pontibacter virosus</name>
    <dbReference type="NCBI Taxonomy" id="1765052"/>
    <lineage>
        <taxon>Bacteria</taxon>
        <taxon>Pseudomonadati</taxon>
        <taxon>Bacteroidota</taxon>
        <taxon>Cytophagia</taxon>
        <taxon>Cytophagales</taxon>
        <taxon>Hymenobacteraceae</taxon>
        <taxon>Pontibacter</taxon>
    </lineage>
</organism>
<evidence type="ECO:0000256" key="8">
    <source>
        <dbReference type="RuleBase" id="RU363032"/>
    </source>
</evidence>
<dbReference type="InterPro" id="IPR035906">
    <property type="entry name" value="MetI-like_sf"/>
</dbReference>
<dbReference type="OrthoDB" id="9795403at2"/>
<feature type="transmembrane region" description="Helical" evidence="8">
    <location>
        <begin position="87"/>
        <end position="108"/>
    </location>
</feature>
<dbReference type="GO" id="GO:0005886">
    <property type="term" value="C:plasma membrane"/>
    <property type="evidence" value="ECO:0007669"/>
    <property type="project" value="UniProtKB-SubCell"/>
</dbReference>
<feature type="transmembrane region" description="Helical" evidence="8">
    <location>
        <begin position="438"/>
        <end position="462"/>
    </location>
</feature>
<protein>
    <submittedName>
        <fullName evidence="10">Iron(III) transport system permease protein</fullName>
    </submittedName>
</protein>
<comment type="similarity">
    <text evidence="8">Belongs to the binding-protein-dependent transport system permease family.</text>
</comment>
<sequence length="519" mass="56769">MSRIYLWALSFLFVAIALLPILYLVSHSLGIGSEIELGAYTALLRGRTVRLLLHTVGIGAAVAISATFLGLVLGFIISKNNLRHGQLLTILLLVPLFLPPYIFAVAWVDFFVVLGMSPSVIYSPAGAIFVLTIIYTPIAMLLLSNSLQNINASLEEAAMIMVPYREAFFRIILPLVKPALLSSGLLIFILAISEFSVPAFLSVQVMTTEIFTQFSAFYDFDSAIILSGSLIFLCTIGLLAESSYLTDKPFLTIGSRNGRSGYTASDKDKKKWLAVAGGYLFCSTLVPIALLAVQALSPGLQHLAQAFDYLKAEMWQTFLYACWGALLLVLFGFGFSYLKGRKTARAVDFMLILSFALPSVVTGIALIRYYNTPALNFIYTSPLIIIIAYLMRYLFVAEKILHNRLMQIPASLEQAALVSGATKWGALWQITVPLVADALFGAFVISFIFCMGELGTAIMVYPPGTSLLPIKIFTIMANAPQSLTSAMCLVALLFTGSVTGGLFALWYIKRRVTARYGRS</sequence>
<proteinExistence type="inferred from homology"/>
<keyword evidence="3" id="KW-1003">Cell membrane</keyword>
<evidence type="ECO:0000256" key="7">
    <source>
        <dbReference type="ARBA" id="ARBA00023136"/>
    </source>
</evidence>
<feature type="transmembrane region" description="Helical" evidence="8">
    <location>
        <begin position="179"/>
        <end position="203"/>
    </location>
</feature>
<dbReference type="Gene3D" id="1.10.3720.10">
    <property type="entry name" value="MetI-like"/>
    <property type="match status" value="2"/>
</dbReference>
<feature type="domain" description="ABC transmembrane type-1" evidence="9">
    <location>
        <begin position="314"/>
        <end position="504"/>
    </location>
</feature>
<dbReference type="GO" id="GO:0055085">
    <property type="term" value="P:transmembrane transport"/>
    <property type="evidence" value="ECO:0007669"/>
    <property type="project" value="InterPro"/>
</dbReference>
<dbReference type="PROSITE" id="PS50928">
    <property type="entry name" value="ABC_TM1"/>
    <property type="match status" value="2"/>
</dbReference>
<feature type="transmembrane region" description="Helical" evidence="8">
    <location>
        <begin position="120"/>
        <end position="143"/>
    </location>
</feature>
<keyword evidence="11" id="KW-1185">Reference proteome</keyword>
<keyword evidence="7 8" id="KW-0472">Membrane</keyword>
<evidence type="ECO:0000256" key="4">
    <source>
        <dbReference type="ARBA" id="ARBA00022519"/>
    </source>
</evidence>